<evidence type="ECO:0000259" key="15">
    <source>
        <dbReference type="Pfam" id="PF13851"/>
    </source>
</evidence>
<feature type="coiled-coil region" evidence="13">
    <location>
        <begin position="255"/>
        <end position="395"/>
    </location>
</feature>
<keyword evidence="10" id="KW-0206">Cytoskeleton</keyword>
<keyword evidence="11" id="KW-0966">Cell projection</keyword>
<evidence type="ECO:0000256" key="8">
    <source>
        <dbReference type="ARBA" id="ARBA00023054"/>
    </source>
</evidence>
<dbReference type="InterPro" id="IPR039308">
    <property type="entry name" value="GAS8"/>
</dbReference>
<dbReference type="Pfam" id="PF13851">
    <property type="entry name" value="GAS"/>
    <property type="match status" value="1"/>
</dbReference>
<comment type="similarity">
    <text evidence="3">Belongs to the DRC4 family.</text>
</comment>
<keyword evidence="7" id="KW-0282">Flagellum</keyword>
<evidence type="ECO:0000313" key="16">
    <source>
        <dbReference type="Ensembl" id="ENSMMOP00000021291.1"/>
    </source>
</evidence>
<reference evidence="16" key="1">
    <citation type="submission" date="2025-08" db="UniProtKB">
        <authorList>
            <consortium name="Ensembl"/>
        </authorList>
    </citation>
    <scope>IDENTIFICATION</scope>
</reference>
<dbReference type="GO" id="GO:0030317">
    <property type="term" value="P:flagellated sperm motility"/>
    <property type="evidence" value="ECO:0007669"/>
    <property type="project" value="TreeGrafter"/>
</dbReference>
<dbReference type="AlphaFoldDB" id="A0A3Q3XEW4"/>
<dbReference type="GO" id="GO:0031267">
    <property type="term" value="F:small GTPase binding"/>
    <property type="evidence" value="ECO:0007669"/>
    <property type="project" value="InterPro"/>
</dbReference>
<evidence type="ECO:0000256" key="12">
    <source>
        <dbReference type="ARBA" id="ARBA00031568"/>
    </source>
</evidence>
<dbReference type="GO" id="GO:0005874">
    <property type="term" value="C:microtubule"/>
    <property type="evidence" value="ECO:0007669"/>
    <property type="project" value="UniProtKB-KW"/>
</dbReference>
<evidence type="ECO:0000256" key="10">
    <source>
        <dbReference type="ARBA" id="ARBA00023212"/>
    </source>
</evidence>
<keyword evidence="9" id="KW-0969">Cilium</keyword>
<sequence length="447" mass="52410">QPPKNKGKSKTSAKTRTPTLLDGLTQEELSKEQLEEHIVHLREELEREREERNYFQLERDRMHSFREITERQLEEAKAELKNLDKEVEAEEGHHQVELKVYKQKMKHLLCEHQNMILELKADRLASAEVMQKEQEQLETKFHKQINTILVEKEKLKTEDLVKESELKHAEEMTKTRKSWEKQLADVNAKYEKKMELLPQELDNMSKYQISESENHWNSHVVVQRQHSELFSTQITDMKMKQKEKEKDLVSVLLDNKRLTDFLLNVEEEIAGYEKKMKCYSKGLHVGEAIEKAKNKELNDLKSDYDTLEQLFTELQLERDELYKSFSQRIQKVQHKGDVKNELLERKVKALTDSLEEMQAQLCSVLSASNMDQTALDGITNRIEVLNDSIKNLQYKKARKELLLKYESKQRALGVPVEEICAKPIENILTVKTTTGSIGDPGNHEEEE</sequence>
<dbReference type="GO" id="GO:0031514">
    <property type="term" value="C:motile cilium"/>
    <property type="evidence" value="ECO:0007669"/>
    <property type="project" value="UniProtKB-SubCell"/>
</dbReference>
<dbReference type="Ensembl" id="ENSMMOT00000021647.1">
    <property type="protein sequence ID" value="ENSMMOP00000021291.1"/>
    <property type="gene ID" value="ENSMMOG00000016190.1"/>
</dbReference>
<evidence type="ECO:0000256" key="6">
    <source>
        <dbReference type="ARBA" id="ARBA00022701"/>
    </source>
</evidence>
<evidence type="ECO:0000256" key="9">
    <source>
        <dbReference type="ARBA" id="ARBA00023069"/>
    </source>
</evidence>
<proteinExistence type="inferred from homology"/>
<feature type="compositionally biased region" description="Basic residues" evidence="14">
    <location>
        <begin position="1"/>
        <end position="13"/>
    </location>
</feature>
<protein>
    <recommendedName>
        <fullName evidence="4">Dynein regulatory complex subunit 4</fullName>
    </recommendedName>
    <alternativeName>
        <fullName evidence="12">Growth arrest-specific protein 8</fullName>
    </alternativeName>
</protein>
<evidence type="ECO:0000256" key="7">
    <source>
        <dbReference type="ARBA" id="ARBA00022846"/>
    </source>
</evidence>
<keyword evidence="17" id="KW-1185">Reference proteome</keyword>
<dbReference type="Proteomes" id="UP000261620">
    <property type="component" value="Unplaced"/>
</dbReference>
<dbReference type="PANTHER" id="PTHR31543">
    <property type="entry name" value="DYNEIN REGULATORY COMPLEX SUBUNIT 4"/>
    <property type="match status" value="1"/>
</dbReference>
<feature type="coiled-coil region" evidence="13">
    <location>
        <begin position="169"/>
        <end position="196"/>
    </location>
</feature>
<dbReference type="PANTHER" id="PTHR31543:SF0">
    <property type="entry name" value="DYNEIN REGULATORY COMPLEX SUBUNIT 4"/>
    <property type="match status" value="1"/>
</dbReference>
<evidence type="ECO:0000256" key="2">
    <source>
        <dbReference type="ARBA" id="ARBA00004245"/>
    </source>
</evidence>
<evidence type="ECO:0000313" key="17">
    <source>
        <dbReference type="Proteomes" id="UP000261620"/>
    </source>
</evidence>
<feature type="region of interest" description="Disordered" evidence="14">
    <location>
        <begin position="1"/>
        <end position="28"/>
    </location>
</feature>
<evidence type="ECO:0000256" key="1">
    <source>
        <dbReference type="ARBA" id="ARBA00004230"/>
    </source>
</evidence>
<evidence type="ECO:0000256" key="13">
    <source>
        <dbReference type="SAM" id="Coils"/>
    </source>
</evidence>
<dbReference type="InterPro" id="IPR025593">
    <property type="entry name" value="GAS8_dom"/>
</dbReference>
<name>A0A3Q3XEW4_MOLML</name>
<reference evidence="16" key="2">
    <citation type="submission" date="2025-09" db="UniProtKB">
        <authorList>
            <consortium name="Ensembl"/>
        </authorList>
    </citation>
    <scope>IDENTIFICATION</scope>
</reference>
<evidence type="ECO:0000256" key="5">
    <source>
        <dbReference type="ARBA" id="ARBA00022490"/>
    </source>
</evidence>
<keyword evidence="5" id="KW-0963">Cytoplasm</keyword>
<dbReference type="GO" id="GO:0005794">
    <property type="term" value="C:Golgi apparatus"/>
    <property type="evidence" value="ECO:0007669"/>
    <property type="project" value="TreeGrafter"/>
</dbReference>
<evidence type="ECO:0000256" key="14">
    <source>
        <dbReference type="SAM" id="MobiDB-lite"/>
    </source>
</evidence>
<organism evidence="16 17">
    <name type="scientific">Mola mola</name>
    <name type="common">Ocean sunfish</name>
    <name type="synonym">Tetraodon mola</name>
    <dbReference type="NCBI Taxonomy" id="94237"/>
    <lineage>
        <taxon>Eukaryota</taxon>
        <taxon>Metazoa</taxon>
        <taxon>Chordata</taxon>
        <taxon>Craniata</taxon>
        <taxon>Vertebrata</taxon>
        <taxon>Euteleostomi</taxon>
        <taxon>Actinopterygii</taxon>
        <taxon>Neopterygii</taxon>
        <taxon>Teleostei</taxon>
        <taxon>Neoteleostei</taxon>
        <taxon>Acanthomorphata</taxon>
        <taxon>Eupercaria</taxon>
        <taxon>Tetraodontiformes</taxon>
        <taxon>Molidae</taxon>
        <taxon>Mola</taxon>
    </lineage>
</organism>
<accession>A0A3Q3XEW4</accession>
<evidence type="ECO:0000256" key="11">
    <source>
        <dbReference type="ARBA" id="ARBA00023273"/>
    </source>
</evidence>
<comment type="subcellular location">
    <subcellularLocation>
        <location evidence="1">Cell projection</location>
        <location evidence="1">Cilium</location>
        <location evidence="1">Flagellum</location>
    </subcellularLocation>
    <subcellularLocation>
        <location evidence="2">Cytoplasm</location>
        <location evidence="2">Cytoskeleton</location>
    </subcellularLocation>
</comment>
<feature type="domain" description="Growth arrest-specific protein 8" evidence="15">
    <location>
        <begin position="232"/>
        <end position="385"/>
    </location>
</feature>
<dbReference type="GO" id="GO:0008017">
    <property type="term" value="F:microtubule binding"/>
    <property type="evidence" value="ECO:0007669"/>
    <property type="project" value="InterPro"/>
</dbReference>
<evidence type="ECO:0000256" key="3">
    <source>
        <dbReference type="ARBA" id="ARBA00009859"/>
    </source>
</evidence>
<keyword evidence="6" id="KW-0493">Microtubule</keyword>
<evidence type="ECO:0000256" key="4">
    <source>
        <dbReference type="ARBA" id="ARBA00021301"/>
    </source>
</evidence>
<keyword evidence="8 13" id="KW-0175">Coiled coil</keyword>